<feature type="transmembrane region" description="Helical" evidence="1">
    <location>
        <begin position="39"/>
        <end position="59"/>
    </location>
</feature>
<organism evidence="2 3">
    <name type="scientific">Cylicostephanus goldi</name>
    <name type="common">Nematode worm</name>
    <dbReference type="NCBI Taxonomy" id="71465"/>
    <lineage>
        <taxon>Eukaryota</taxon>
        <taxon>Metazoa</taxon>
        <taxon>Ecdysozoa</taxon>
        <taxon>Nematoda</taxon>
        <taxon>Chromadorea</taxon>
        <taxon>Rhabditida</taxon>
        <taxon>Rhabditina</taxon>
        <taxon>Rhabditomorpha</taxon>
        <taxon>Strongyloidea</taxon>
        <taxon>Strongylidae</taxon>
        <taxon>Cylicostephanus</taxon>
    </lineage>
</organism>
<sequence>MRELVRTLPWTTQDEAMWQLIPELKNIYPVFAVRKSDGYLLGGVAVVVTDIVFGPFYVIRPDIRAHGLGMKMMGPLLGVMAEPVKTKAIIGRAGW</sequence>
<dbReference type="EMBL" id="UYRV01019629">
    <property type="protein sequence ID" value="VDK66333.1"/>
    <property type="molecule type" value="Genomic_DNA"/>
</dbReference>
<proteinExistence type="predicted"/>
<keyword evidence="3" id="KW-1185">Reference proteome</keyword>
<protein>
    <recommendedName>
        <fullName evidence="4">N-acetyltransferase domain-containing protein</fullName>
    </recommendedName>
</protein>
<keyword evidence="1" id="KW-0812">Transmembrane</keyword>
<name>A0A3P6SAK0_CYLGO</name>
<evidence type="ECO:0000256" key="1">
    <source>
        <dbReference type="SAM" id="Phobius"/>
    </source>
</evidence>
<keyword evidence="1" id="KW-0472">Membrane</keyword>
<accession>A0A3P6SAK0</accession>
<evidence type="ECO:0000313" key="3">
    <source>
        <dbReference type="Proteomes" id="UP000271889"/>
    </source>
</evidence>
<dbReference type="AlphaFoldDB" id="A0A3P6SAK0"/>
<evidence type="ECO:0000313" key="2">
    <source>
        <dbReference type="EMBL" id="VDK66333.1"/>
    </source>
</evidence>
<evidence type="ECO:0008006" key="4">
    <source>
        <dbReference type="Google" id="ProtNLM"/>
    </source>
</evidence>
<dbReference type="Proteomes" id="UP000271889">
    <property type="component" value="Unassembled WGS sequence"/>
</dbReference>
<keyword evidence="1" id="KW-1133">Transmembrane helix</keyword>
<gene>
    <name evidence="2" type="ORF">CGOC_LOCUS6167</name>
</gene>
<reference evidence="2 3" key="1">
    <citation type="submission" date="2018-11" db="EMBL/GenBank/DDBJ databases">
        <authorList>
            <consortium name="Pathogen Informatics"/>
        </authorList>
    </citation>
    <scope>NUCLEOTIDE SEQUENCE [LARGE SCALE GENOMIC DNA]</scope>
</reference>
<dbReference type="OrthoDB" id="5782930at2759"/>